<name>A0ABD5NVK8_9EURY</name>
<dbReference type="Proteomes" id="UP001595821">
    <property type="component" value="Unassembled WGS sequence"/>
</dbReference>
<sequence>MKYGDAQRTGHVGVDSGSRPDELAWEWSGSSVMTRPVMADNRLFFSPRGFQGMALDAQTGEALWSKVDIAGLGAADSELVYGRKNGIVAYDAKTGEVEWKQDAEYSGTATLYDGSLYYGSKGFWKHSADDGELMWSVEESGTTDPIAVNDRGVFGIVFVDRIVHIDHEGEFVWEQSTDGRFGDYLTLVDDLVLVDMDAKRSGPTDTNLHAFDADSGERRWEYEIDDSYIITNPVINDDRIFVMDRDGVVHAITLEGDRLWTVDADPNSEGWYGSAIPYGITATDSWLYVMGFDDSVHVLDPDSDSGLSEAKWDYVPFFPPFVVDDVAFIVNGSDSASVTAVTLT</sequence>
<dbReference type="InterPro" id="IPR011047">
    <property type="entry name" value="Quinoprotein_ADH-like_sf"/>
</dbReference>
<dbReference type="AlphaFoldDB" id="A0ABD5NVK8"/>
<dbReference type="SUPFAM" id="SSF50998">
    <property type="entry name" value="Quinoprotein alcohol dehydrogenase-like"/>
    <property type="match status" value="2"/>
</dbReference>
<organism evidence="2 3">
    <name type="scientific">Natribaculum luteum</name>
    <dbReference type="NCBI Taxonomy" id="1586232"/>
    <lineage>
        <taxon>Archaea</taxon>
        <taxon>Methanobacteriati</taxon>
        <taxon>Methanobacteriota</taxon>
        <taxon>Stenosarchaea group</taxon>
        <taxon>Halobacteria</taxon>
        <taxon>Halobacteriales</taxon>
        <taxon>Natrialbaceae</taxon>
        <taxon>Natribaculum</taxon>
    </lineage>
</organism>
<reference evidence="2 3" key="1">
    <citation type="journal article" date="2014" name="Int. J. Syst. Evol. Microbiol.">
        <title>Complete genome sequence of Corynebacterium casei LMG S-19264T (=DSM 44701T), isolated from a smear-ripened cheese.</title>
        <authorList>
            <consortium name="US DOE Joint Genome Institute (JGI-PGF)"/>
            <person name="Walter F."/>
            <person name="Albersmeier A."/>
            <person name="Kalinowski J."/>
            <person name="Ruckert C."/>
        </authorList>
    </citation>
    <scope>NUCLEOTIDE SEQUENCE [LARGE SCALE GENOMIC DNA]</scope>
    <source>
        <strain evidence="2 3">IBRC-M 10912</strain>
    </source>
</reference>
<dbReference type="InterPro" id="IPR002372">
    <property type="entry name" value="PQQ_rpt_dom"/>
</dbReference>
<dbReference type="InterPro" id="IPR015943">
    <property type="entry name" value="WD40/YVTN_repeat-like_dom_sf"/>
</dbReference>
<protein>
    <submittedName>
        <fullName evidence="2">PQQ-binding-like beta-propeller repeat protein</fullName>
    </submittedName>
</protein>
<dbReference type="SMART" id="SM00564">
    <property type="entry name" value="PQQ"/>
    <property type="match status" value="4"/>
</dbReference>
<evidence type="ECO:0000313" key="2">
    <source>
        <dbReference type="EMBL" id="MFC4245835.1"/>
    </source>
</evidence>
<dbReference type="PANTHER" id="PTHR34512:SF30">
    <property type="entry name" value="OUTER MEMBRANE PROTEIN ASSEMBLY FACTOR BAMB"/>
    <property type="match status" value="1"/>
</dbReference>
<dbReference type="PANTHER" id="PTHR34512">
    <property type="entry name" value="CELL SURFACE PROTEIN"/>
    <property type="match status" value="1"/>
</dbReference>
<comment type="caution">
    <text evidence="2">The sequence shown here is derived from an EMBL/GenBank/DDBJ whole genome shotgun (WGS) entry which is preliminary data.</text>
</comment>
<feature type="domain" description="Pyrrolo-quinoline quinone repeat" evidence="1">
    <location>
        <begin position="162"/>
        <end position="266"/>
    </location>
</feature>
<dbReference type="EMBL" id="JBHSDJ010000003">
    <property type="protein sequence ID" value="MFC4245835.1"/>
    <property type="molecule type" value="Genomic_DNA"/>
</dbReference>
<dbReference type="InterPro" id="IPR018391">
    <property type="entry name" value="PQQ_b-propeller_rpt"/>
</dbReference>
<dbReference type="Pfam" id="PF13360">
    <property type="entry name" value="PQQ_2"/>
    <property type="match status" value="2"/>
</dbReference>
<gene>
    <name evidence="2" type="ORF">ACFOZ7_02245</name>
</gene>
<evidence type="ECO:0000259" key="1">
    <source>
        <dbReference type="Pfam" id="PF13360"/>
    </source>
</evidence>
<accession>A0ABD5NVK8</accession>
<evidence type="ECO:0000313" key="3">
    <source>
        <dbReference type="Proteomes" id="UP001595821"/>
    </source>
</evidence>
<proteinExistence type="predicted"/>
<dbReference type="RefSeq" id="WP_377070441.1">
    <property type="nucleotide sequence ID" value="NZ_JBHSDJ010000003.1"/>
</dbReference>
<feature type="domain" description="Pyrrolo-quinoline quinone repeat" evidence="1">
    <location>
        <begin position="76"/>
        <end position="146"/>
    </location>
</feature>
<dbReference type="Gene3D" id="2.130.10.10">
    <property type="entry name" value="YVTN repeat-like/Quinoprotein amine dehydrogenase"/>
    <property type="match status" value="2"/>
</dbReference>